<proteinExistence type="predicted"/>
<keyword evidence="2" id="KW-1185">Reference proteome</keyword>
<dbReference type="EMBL" id="JASWJB010000135">
    <property type="protein sequence ID" value="KAK2595335.1"/>
    <property type="molecule type" value="Genomic_DNA"/>
</dbReference>
<evidence type="ECO:0000313" key="2">
    <source>
        <dbReference type="Proteomes" id="UP001251528"/>
    </source>
</evidence>
<reference evidence="1" key="1">
    <citation type="submission" date="2023-06" db="EMBL/GenBank/DDBJ databases">
        <title>Conoideocrella luteorostrata (Hypocreales: Clavicipitaceae), a potential biocontrol fungus for elongate hemlock scale in United States Christmas tree production areas.</title>
        <authorList>
            <person name="Barrett H."/>
            <person name="Lovett B."/>
            <person name="Macias A.M."/>
            <person name="Stajich J.E."/>
            <person name="Kasson M.T."/>
        </authorList>
    </citation>
    <scope>NUCLEOTIDE SEQUENCE</scope>
    <source>
        <strain evidence="1">ARSEF 14590</strain>
    </source>
</reference>
<comment type="caution">
    <text evidence="1">The sequence shown here is derived from an EMBL/GenBank/DDBJ whole genome shotgun (WGS) entry which is preliminary data.</text>
</comment>
<sequence length="208" mass="23622">MASFTPFEDSSKRRIVSPEFLRLRWQVKDGPLSQAIQVLEDATNSASAQQPYQSESGVVHDVARASLCSPPISSITVMVDILNGLNEEKFDEALEEEDDHDYDDDDGEWKGPTMTVKPSGEGFVTVGDYVNAVHPWLMSLREDYLREYAMLHGEDEPLPSDTEVWLVPMRIDMLSFLDSETEEPPFTDIWNMVAKFAYNTIHKKESQD</sequence>
<evidence type="ECO:0000313" key="1">
    <source>
        <dbReference type="EMBL" id="KAK2595335.1"/>
    </source>
</evidence>
<protein>
    <submittedName>
        <fullName evidence="1">Uncharacterized protein</fullName>
    </submittedName>
</protein>
<accession>A0AAJ0FZV0</accession>
<organism evidence="1 2">
    <name type="scientific">Conoideocrella luteorostrata</name>
    <dbReference type="NCBI Taxonomy" id="1105319"/>
    <lineage>
        <taxon>Eukaryota</taxon>
        <taxon>Fungi</taxon>
        <taxon>Dikarya</taxon>
        <taxon>Ascomycota</taxon>
        <taxon>Pezizomycotina</taxon>
        <taxon>Sordariomycetes</taxon>
        <taxon>Hypocreomycetidae</taxon>
        <taxon>Hypocreales</taxon>
        <taxon>Clavicipitaceae</taxon>
        <taxon>Conoideocrella</taxon>
    </lineage>
</organism>
<gene>
    <name evidence="1" type="ORF">QQS21_006935</name>
</gene>
<name>A0AAJ0FZV0_9HYPO</name>
<dbReference type="Proteomes" id="UP001251528">
    <property type="component" value="Unassembled WGS sequence"/>
</dbReference>
<dbReference type="AlphaFoldDB" id="A0AAJ0FZV0"/>